<dbReference type="GO" id="GO:0005634">
    <property type="term" value="C:nucleus"/>
    <property type="evidence" value="ECO:0007669"/>
    <property type="project" value="UniProtKB-SubCell"/>
</dbReference>
<dbReference type="Pfam" id="PF07524">
    <property type="entry name" value="Bromo_TP"/>
    <property type="match status" value="1"/>
</dbReference>
<dbReference type="InterPro" id="IPR009072">
    <property type="entry name" value="Histone-fold"/>
</dbReference>
<dbReference type="GO" id="GO:0046982">
    <property type="term" value="F:protein heterodimerization activity"/>
    <property type="evidence" value="ECO:0007669"/>
    <property type="project" value="InterPro"/>
</dbReference>
<keyword evidence="4" id="KW-0539">Nucleus</keyword>
<dbReference type="STRING" id="4955.A0A1G4M813"/>
<name>A0A1G4M813_LACFM</name>
<feature type="domain" description="Bromodomain associated" evidence="5">
    <location>
        <begin position="6"/>
        <end position="83"/>
    </location>
</feature>
<reference evidence="7" key="1">
    <citation type="submission" date="2016-03" db="EMBL/GenBank/DDBJ databases">
        <authorList>
            <person name="Devillers H."/>
        </authorList>
    </citation>
    <scope>NUCLEOTIDE SEQUENCE [LARGE SCALE GENOMIC DNA]</scope>
</reference>
<sequence length="350" mass="39649">MTTSRKNFYFGVLRVSMIQLLKSQGFDKAKPSTVDMLTDLYVRFLQLLALEVAKLSESRSDGDGIALQDISQAMQNLGMLKPMDLLDVYDENPDLPSDAGMQKFKTWCLSNVAPKEARIVAHPTSELLRPKDKNSKPLSMIPEYINQLNPMTTKKNGDKSSETELIEQMISNGDFDDWLVFTITRQRLNTARKISGREPKDIHNLPALPGLRYTAIYKQKAVGNNEFEPSKIESTDSDDISTTEQILISKMPVSQKENRLENISLSFEEELSDVDIENVDIDMDDADLLNTELNDDEEAFGSISNTLTLNPSSNGEFVDGDNSNAFQRRDSLNFDDVDRYRDHSFNFDEF</sequence>
<dbReference type="OMA" id="MDNTFQR"/>
<keyword evidence="3" id="KW-0804">Transcription</keyword>
<evidence type="ECO:0000256" key="2">
    <source>
        <dbReference type="ARBA" id="ARBA00023015"/>
    </source>
</evidence>
<proteinExistence type="predicted"/>
<dbReference type="EMBL" id="LT598489">
    <property type="protein sequence ID" value="SCV99983.1"/>
    <property type="molecule type" value="Genomic_DNA"/>
</dbReference>
<evidence type="ECO:0000256" key="3">
    <source>
        <dbReference type="ARBA" id="ARBA00023163"/>
    </source>
</evidence>
<evidence type="ECO:0000256" key="1">
    <source>
        <dbReference type="ARBA" id="ARBA00004123"/>
    </source>
</evidence>
<dbReference type="OrthoDB" id="5402929at2759"/>
<keyword evidence="7" id="KW-1185">Reference proteome</keyword>
<dbReference type="Proteomes" id="UP000190831">
    <property type="component" value="Chromosome B"/>
</dbReference>
<organism evidence="6 7">
    <name type="scientific">Lachancea fermentati</name>
    <name type="common">Zygosaccharomyces fermentati</name>
    <dbReference type="NCBI Taxonomy" id="4955"/>
    <lineage>
        <taxon>Eukaryota</taxon>
        <taxon>Fungi</taxon>
        <taxon>Dikarya</taxon>
        <taxon>Ascomycota</taxon>
        <taxon>Saccharomycotina</taxon>
        <taxon>Saccharomycetes</taxon>
        <taxon>Saccharomycetales</taxon>
        <taxon>Saccharomycetaceae</taxon>
        <taxon>Lachancea</taxon>
    </lineage>
</organism>
<protein>
    <submittedName>
        <fullName evidence="6">LAFE_0B06832g1_1</fullName>
    </submittedName>
</protein>
<dbReference type="Gene3D" id="1.10.20.10">
    <property type="entry name" value="Histone, subunit A"/>
    <property type="match status" value="1"/>
</dbReference>
<accession>A0A1G4M813</accession>
<keyword evidence="2" id="KW-0805">Transcription regulation</keyword>
<comment type="subcellular location">
    <subcellularLocation>
        <location evidence="1">Nucleus</location>
    </subcellularLocation>
</comment>
<evidence type="ECO:0000313" key="7">
    <source>
        <dbReference type="Proteomes" id="UP000190831"/>
    </source>
</evidence>
<evidence type="ECO:0000313" key="6">
    <source>
        <dbReference type="EMBL" id="SCV99983.1"/>
    </source>
</evidence>
<dbReference type="InterPro" id="IPR006565">
    <property type="entry name" value="BTP"/>
</dbReference>
<evidence type="ECO:0000259" key="5">
    <source>
        <dbReference type="SMART" id="SM00576"/>
    </source>
</evidence>
<gene>
    <name evidence="6" type="ORF">LAFE_0B06832G</name>
</gene>
<dbReference type="SMART" id="SM00576">
    <property type="entry name" value="BTP"/>
    <property type="match status" value="1"/>
</dbReference>
<dbReference type="AlphaFoldDB" id="A0A1G4M813"/>
<dbReference type="CDD" id="cd00076">
    <property type="entry name" value="HFD_SF"/>
    <property type="match status" value="1"/>
</dbReference>
<evidence type="ECO:0000256" key="4">
    <source>
        <dbReference type="ARBA" id="ARBA00023242"/>
    </source>
</evidence>